<accession>A0A1I4QTN6</accession>
<dbReference type="Pfam" id="PF09982">
    <property type="entry name" value="LpxR"/>
    <property type="match status" value="1"/>
</dbReference>
<dbReference type="STRING" id="488535.SAMN04487963_2571"/>
<evidence type="ECO:0008006" key="4">
    <source>
        <dbReference type="Google" id="ProtNLM"/>
    </source>
</evidence>
<dbReference type="Proteomes" id="UP000198519">
    <property type="component" value="Unassembled WGS sequence"/>
</dbReference>
<keyword evidence="3" id="KW-1185">Reference proteome</keyword>
<dbReference type="Gene3D" id="2.40.128.140">
    <property type="entry name" value="Outer membrane protein"/>
    <property type="match status" value="1"/>
</dbReference>
<dbReference type="PROSITE" id="PS51257">
    <property type="entry name" value="PROKAR_LIPOPROTEIN"/>
    <property type="match status" value="1"/>
</dbReference>
<sequence>MNRVKVAAVCLLAGLVSIACAEPRFDDERQVWALSIDNDFFAPGQTDRDFTGGLAITYSGFRGLRFWRPLDRLLAWTDEAVGADNAMPEPVLVTPSIELGSYGFTPDDIESPGVVVDDRPYASLVYFTAGRTYWDRISGDAWTSSLTFGVLGLDVFESGQRQAHRIFGNKDAAGWAHQISDGGEPTLRYHLAFHDSLLDQSPSAKLKATYYLSLGYLTEAGLALSYRNGLISSPDHRFNPELTFYGERVSEGNSGSVQGNESYFWGGLAIKARAYNVFLQGQFRDSDHTLDRDDVRWLLAEAWVGYTASLGRDYSLSYLLRAQSSEIYHGQGDRALVWGGLVLSRVFR</sequence>
<evidence type="ECO:0000313" key="2">
    <source>
        <dbReference type="EMBL" id="SFM43391.1"/>
    </source>
</evidence>
<feature type="chain" id="PRO_5011676367" description="Lipid A deacylase LpxR family protein" evidence="1">
    <location>
        <begin position="22"/>
        <end position="348"/>
    </location>
</feature>
<reference evidence="3" key="1">
    <citation type="submission" date="2016-10" db="EMBL/GenBank/DDBJ databases">
        <authorList>
            <person name="Varghese N."/>
            <person name="Submissions S."/>
        </authorList>
    </citation>
    <scope>NUCLEOTIDE SEQUENCE [LARGE SCALE GENOMIC DNA]</scope>
    <source>
        <strain evidence="3">CGMCC 1.7061</strain>
    </source>
</reference>
<organism evidence="2 3">
    <name type="scientific">Marinobacter zhejiangensis</name>
    <dbReference type="NCBI Taxonomy" id="488535"/>
    <lineage>
        <taxon>Bacteria</taxon>
        <taxon>Pseudomonadati</taxon>
        <taxon>Pseudomonadota</taxon>
        <taxon>Gammaproteobacteria</taxon>
        <taxon>Pseudomonadales</taxon>
        <taxon>Marinobacteraceae</taxon>
        <taxon>Marinobacter</taxon>
    </lineage>
</organism>
<evidence type="ECO:0000313" key="3">
    <source>
        <dbReference type="Proteomes" id="UP000198519"/>
    </source>
</evidence>
<proteinExistence type="predicted"/>
<dbReference type="RefSeq" id="WP_092023124.1">
    <property type="nucleotide sequence ID" value="NZ_FOUE01000003.1"/>
</dbReference>
<evidence type="ECO:0000256" key="1">
    <source>
        <dbReference type="SAM" id="SignalP"/>
    </source>
</evidence>
<dbReference type="AlphaFoldDB" id="A0A1I4QTN6"/>
<dbReference type="EMBL" id="FOUE01000003">
    <property type="protein sequence ID" value="SFM43391.1"/>
    <property type="molecule type" value="Genomic_DNA"/>
</dbReference>
<dbReference type="InterPro" id="IPR018707">
    <property type="entry name" value="LpxR"/>
</dbReference>
<dbReference type="OrthoDB" id="9776275at2"/>
<protein>
    <recommendedName>
        <fullName evidence="4">Lipid A deacylase LpxR family protein</fullName>
    </recommendedName>
</protein>
<gene>
    <name evidence="2" type="ORF">SAMN04487963_2571</name>
</gene>
<dbReference type="InterPro" id="IPR037107">
    <property type="entry name" value="Put_OMP_sf"/>
</dbReference>
<feature type="signal peptide" evidence="1">
    <location>
        <begin position="1"/>
        <end position="21"/>
    </location>
</feature>
<name>A0A1I4QTN6_9GAMM</name>
<keyword evidence="1" id="KW-0732">Signal</keyword>